<evidence type="ECO:0000313" key="3">
    <source>
        <dbReference type="Proteomes" id="UP000829817"/>
    </source>
</evidence>
<gene>
    <name evidence="2" type="ORF">LVJ83_06230</name>
</gene>
<proteinExistence type="predicted"/>
<reference evidence="2 3" key="1">
    <citation type="journal article" date="2022" name="Res Sq">
        <title>Evolution of multicellular longitudinally dividing oral cavity symbionts (Neisseriaceae).</title>
        <authorList>
            <person name="Nyongesa S."/>
            <person name="Weber P."/>
            <person name="Bernet E."/>
            <person name="Pullido F."/>
            <person name="Nieckarz M."/>
            <person name="Delaby M."/>
            <person name="Nieves C."/>
            <person name="Viehboeck T."/>
            <person name="Krause N."/>
            <person name="Rivera-Millot A."/>
            <person name="Nakamura A."/>
            <person name="Vischer N."/>
            <person name="VanNieuwenhze M."/>
            <person name="Brun Y."/>
            <person name="Cava F."/>
            <person name="Bulgheresi S."/>
            <person name="Veyrier F."/>
        </authorList>
    </citation>
    <scope>NUCLEOTIDE SEQUENCE [LARGE SCALE GENOMIC DNA]</scope>
    <source>
        <strain evidence="2 3">CCUG 63373m</strain>
    </source>
</reference>
<name>A0ABY4DWG8_9NEIS</name>
<dbReference type="Proteomes" id="UP000829817">
    <property type="component" value="Chromosome"/>
</dbReference>
<accession>A0ABY4DWG8</accession>
<sequence length="88" mass="9564">MKNIVLATVLSLTAAAAFANGAPTESYPNGYRPHADLSSVVQEAPRSNIIRAAKNDDSVKLVYTGDRDGAAYSLYPEDNFRARYADIR</sequence>
<organism evidence="2 3">
    <name type="scientific">Uruburuella testudinis</name>
    <dbReference type="NCBI Taxonomy" id="1282863"/>
    <lineage>
        <taxon>Bacteria</taxon>
        <taxon>Pseudomonadati</taxon>
        <taxon>Pseudomonadota</taxon>
        <taxon>Betaproteobacteria</taxon>
        <taxon>Neisseriales</taxon>
        <taxon>Neisseriaceae</taxon>
        <taxon>Uruburuella</taxon>
    </lineage>
</organism>
<dbReference type="RefSeq" id="WP_244787353.1">
    <property type="nucleotide sequence ID" value="NZ_CP091508.1"/>
</dbReference>
<feature type="signal peptide" evidence="1">
    <location>
        <begin position="1"/>
        <end position="21"/>
    </location>
</feature>
<keyword evidence="3" id="KW-1185">Reference proteome</keyword>
<evidence type="ECO:0000256" key="1">
    <source>
        <dbReference type="SAM" id="SignalP"/>
    </source>
</evidence>
<keyword evidence="1" id="KW-0732">Signal</keyword>
<protein>
    <submittedName>
        <fullName evidence="2">Uncharacterized protein</fullName>
    </submittedName>
</protein>
<evidence type="ECO:0000313" key="2">
    <source>
        <dbReference type="EMBL" id="UOO83054.1"/>
    </source>
</evidence>
<feature type="chain" id="PRO_5046288707" evidence="1">
    <location>
        <begin position="22"/>
        <end position="88"/>
    </location>
</feature>
<dbReference type="EMBL" id="CP091508">
    <property type="protein sequence ID" value="UOO83054.1"/>
    <property type="molecule type" value="Genomic_DNA"/>
</dbReference>